<evidence type="ECO:0000256" key="8">
    <source>
        <dbReference type="SAM" id="Phobius"/>
    </source>
</evidence>
<keyword evidence="4 7" id="KW-0812">Transmembrane</keyword>
<reference evidence="10" key="1">
    <citation type="journal article" date="2019" name="Int. J. Syst. Evol. Microbiol.">
        <title>The Global Catalogue of Microorganisms (GCM) 10K type strain sequencing project: providing services to taxonomists for standard genome sequencing and annotation.</title>
        <authorList>
            <consortium name="The Broad Institute Genomics Platform"/>
            <consortium name="The Broad Institute Genome Sequencing Center for Infectious Disease"/>
            <person name="Wu L."/>
            <person name="Ma J."/>
        </authorList>
    </citation>
    <scope>NUCLEOTIDE SEQUENCE [LARGE SCALE GENOMIC DNA]</scope>
    <source>
        <strain evidence="10">CGMCC 1.15922</strain>
    </source>
</reference>
<evidence type="ECO:0000256" key="7">
    <source>
        <dbReference type="RuleBase" id="RU003879"/>
    </source>
</evidence>
<keyword evidence="5 8" id="KW-1133">Transmembrane helix</keyword>
<evidence type="ECO:0000256" key="2">
    <source>
        <dbReference type="ARBA" id="ARBA00005811"/>
    </source>
</evidence>
<evidence type="ECO:0000256" key="1">
    <source>
        <dbReference type="ARBA" id="ARBA00004162"/>
    </source>
</evidence>
<evidence type="ECO:0000256" key="4">
    <source>
        <dbReference type="ARBA" id="ARBA00022692"/>
    </source>
</evidence>
<keyword evidence="7" id="KW-0653">Protein transport</keyword>
<feature type="transmembrane region" description="Helical" evidence="8">
    <location>
        <begin position="20"/>
        <end position="38"/>
    </location>
</feature>
<dbReference type="Proteomes" id="UP000626370">
    <property type="component" value="Unassembled WGS sequence"/>
</dbReference>
<dbReference type="PANTHER" id="PTHR30558">
    <property type="entry name" value="EXBD MEMBRANE COMPONENT OF PMF-DRIVEN MACROMOLECULE IMPORT SYSTEM"/>
    <property type="match status" value="1"/>
</dbReference>
<keyword evidence="3" id="KW-1003">Cell membrane</keyword>
<keyword evidence="6 8" id="KW-0472">Membrane</keyword>
<comment type="subcellular location">
    <subcellularLocation>
        <location evidence="1">Cell membrane</location>
        <topology evidence="1">Single-pass membrane protein</topology>
    </subcellularLocation>
    <subcellularLocation>
        <location evidence="7">Cell membrane</location>
        <topology evidence="7">Single-pass type II membrane protein</topology>
    </subcellularLocation>
</comment>
<accession>A0ABQ3IS59</accession>
<dbReference type="Gene3D" id="3.30.420.270">
    <property type="match status" value="1"/>
</dbReference>
<gene>
    <name evidence="9" type="primary">exbD</name>
    <name evidence="9" type="ORF">GCM10011501_19450</name>
</gene>
<dbReference type="Pfam" id="PF02472">
    <property type="entry name" value="ExbD"/>
    <property type="match status" value="1"/>
</dbReference>
<evidence type="ECO:0000256" key="3">
    <source>
        <dbReference type="ARBA" id="ARBA00022475"/>
    </source>
</evidence>
<evidence type="ECO:0000313" key="10">
    <source>
        <dbReference type="Proteomes" id="UP000626370"/>
    </source>
</evidence>
<evidence type="ECO:0000313" key="9">
    <source>
        <dbReference type="EMBL" id="GHE90183.1"/>
    </source>
</evidence>
<comment type="caution">
    <text evidence="9">The sequence shown here is derived from an EMBL/GenBank/DDBJ whole genome shotgun (WGS) entry which is preliminary data.</text>
</comment>
<keyword evidence="7" id="KW-0813">Transport</keyword>
<keyword evidence="10" id="KW-1185">Reference proteome</keyword>
<proteinExistence type="inferred from homology"/>
<dbReference type="PANTHER" id="PTHR30558:SF13">
    <property type="entry name" value="BIOPOLYMER TRANSPORT PROTEIN EXBD2"/>
    <property type="match status" value="1"/>
</dbReference>
<evidence type="ECO:0000256" key="6">
    <source>
        <dbReference type="ARBA" id="ARBA00023136"/>
    </source>
</evidence>
<sequence>MSRKRKLQENNDADVDMTPMLDIVFILLIFFIVTTSFVKEEGLLVNKPKPNKSPSNDNPTILVKISDSGMISFNNKTVDIERLPARIESFLAENQTTSAVVIADDKTAHNNVVTVIDQIKQFPQLTVSIGK</sequence>
<name>A0ABQ3IS59_9GAMM</name>
<dbReference type="InterPro" id="IPR003400">
    <property type="entry name" value="ExbD"/>
</dbReference>
<comment type="similarity">
    <text evidence="2 7">Belongs to the ExbD/TolR family.</text>
</comment>
<protein>
    <submittedName>
        <fullName evidence="9">Biopolymer transporter ExbD</fullName>
    </submittedName>
</protein>
<dbReference type="RefSeq" id="WP_189378083.1">
    <property type="nucleotide sequence ID" value="NZ_BNAH01000007.1"/>
</dbReference>
<evidence type="ECO:0000256" key="5">
    <source>
        <dbReference type="ARBA" id="ARBA00022989"/>
    </source>
</evidence>
<dbReference type="EMBL" id="BNAH01000007">
    <property type="protein sequence ID" value="GHE90183.1"/>
    <property type="molecule type" value="Genomic_DNA"/>
</dbReference>
<organism evidence="9 10">
    <name type="scientific">Thalassotalea profundi</name>
    <dbReference type="NCBI Taxonomy" id="2036687"/>
    <lineage>
        <taxon>Bacteria</taxon>
        <taxon>Pseudomonadati</taxon>
        <taxon>Pseudomonadota</taxon>
        <taxon>Gammaproteobacteria</taxon>
        <taxon>Alteromonadales</taxon>
        <taxon>Colwelliaceae</taxon>
        <taxon>Thalassotalea</taxon>
    </lineage>
</organism>